<dbReference type="Proteomes" id="UP000053732">
    <property type="component" value="Unassembled WGS sequence"/>
</dbReference>
<evidence type="ECO:0000313" key="2">
    <source>
        <dbReference type="Proteomes" id="UP000053732"/>
    </source>
</evidence>
<reference evidence="1 2" key="1">
    <citation type="journal article" date="2014" name="Nat. Commun.">
        <title>Multiple recent horizontal transfers of a large genomic region in cheese making fungi.</title>
        <authorList>
            <person name="Cheeseman K."/>
            <person name="Ropars J."/>
            <person name="Renault P."/>
            <person name="Dupont J."/>
            <person name="Gouzy J."/>
            <person name="Branca A."/>
            <person name="Abraham A.L."/>
            <person name="Ceppi M."/>
            <person name="Conseiller E."/>
            <person name="Debuchy R."/>
            <person name="Malagnac F."/>
            <person name="Goarin A."/>
            <person name="Silar P."/>
            <person name="Lacoste S."/>
            <person name="Sallet E."/>
            <person name="Bensimon A."/>
            <person name="Giraud T."/>
            <person name="Brygoo Y."/>
        </authorList>
    </citation>
    <scope>NUCLEOTIDE SEQUENCE [LARGE SCALE GENOMIC DNA]</scope>
    <source>
        <strain evidence="2">FM 013</strain>
    </source>
</reference>
<name>A0A0G4P328_PENC3</name>
<dbReference type="EMBL" id="HG793137">
    <property type="protein sequence ID" value="CRL20709.1"/>
    <property type="molecule type" value="Genomic_DNA"/>
</dbReference>
<evidence type="ECO:0000313" key="1">
    <source>
        <dbReference type="EMBL" id="CRL20709.1"/>
    </source>
</evidence>
<protein>
    <submittedName>
        <fullName evidence="1">Str. FM013</fullName>
    </submittedName>
</protein>
<organism evidence="1 2">
    <name type="scientific">Penicillium camemberti (strain FM 013)</name>
    <dbReference type="NCBI Taxonomy" id="1429867"/>
    <lineage>
        <taxon>Eukaryota</taxon>
        <taxon>Fungi</taxon>
        <taxon>Dikarya</taxon>
        <taxon>Ascomycota</taxon>
        <taxon>Pezizomycotina</taxon>
        <taxon>Eurotiomycetes</taxon>
        <taxon>Eurotiomycetidae</taxon>
        <taxon>Eurotiales</taxon>
        <taxon>Aspergillaceae</taxon>
        <taxon>Penicillium</taxon>
    </lineage>
</organism>
<keyword evidence="2" id="KW-1185">Reference proteome</keyword>
<dbReference type="AlphaFoldDB" id="A0A0G4P328"/>
<gene>
    <name evidence="1" type="ORF">PCAMFM013_S004g000650</name>
</gene>
<sequence length="67" mass="7807">MRETSRIVGLVNAMMGLYVNGGMTPASDTLYMLEERMIGLLDEMRSIWAEEEFYRDLKREIFAELGR</sequence>
<accession>A0A0G4P328</accession>
<proteinExistence type="predicted"/>